<dbReference type="EMBL" id="JH795864">
    <property type="protein sequence ID" value="EJU01406.1"/>
    <property type="molecule type" value="Genomic_DNA"/>
</dbReference>
<proteinExistence type="predicted"/>
<evidence type="ECO:0000313" key="2">
    <source>
        <dbReference type="EMBL" id="EJU01406.1"/>
    </source>
</evidence>
<sequence length="239" mass="27453">MHDLCTTWRDAGLFPENIGGKNWRNEQYTIHYHPYADVRPENGAFAMERSACQLFGVVTYGVHMTMCKRVNGELRIWVPTRAKNKPTWPLYLDNTVAGGIPHGFTPLESMIKECEEEASLPAEFVREHIKQVSSITYFYKERGGWLQPEVQYVYDMFLPEGVDESPRPSDGEVESFELCSLDDILEKMHAGRFKPNCGAVIIDFMIRHGYLTAENEPNYLEIITRLHSRAEGYGPVRKT</sequence>
<dbReference type="PANTHER" id="PTHR13622">
    <property type="entry name" value="THIAMIN PYROPHOSPHOKINASE"/>
    <property type="match status" value="1"/>
</dbReference>
<organism evidence="2 3">
    <name type="scientific">Dacryopinax primogenitus (strain DJM 731)</name>
    <name type="common">Brown rot fungus</name>
    <dbReference type="NCBI Taxonomy" id="1858805"/>
    <lineage>
        <taxon>Eukaryota</taxon>
        <taxon>Fungi</taxon>
        <taxon>Dikarya</taxon>
        <taxon>Basidiomycota</taxon>
        <taxon>Agaricomycotina</taxon>
        <taxon>Dacrymycetes</taxon>
        <taxon>Dacrymycetales</taxon>
        <taxon>Dacrymycetaceae</taxon>
        <taxon>Dacryopinax</taxon>
    </lineage>
</organism>
<dbReference type="STRING" id="1858805.M5FUI3"/>
<dbReference type="InterPro" id="IPR015797">
    <property type="entry name" value="NUDIX_hydrolase-like_dom_sf"/>
</dbReference>
<dbReference type="SUPFAM" id="SSF55811">
    <property type="entry name" value="Nudix"/>
    <property type="match status" value="1"/>
</dbReference>
<dbReference type="OMA" id="HINGFTR"/>
<dbReference type="FunFam" id="3.90.79.10:FF:000019">
    <property type="entry name" value="Thiamin pyrophosphokinase, putative"/>
    <property type="match status" value="1"/>
</dbReference>
<feature type="domain" description="Nudix hydrolase" evidence="1">
    <location>
        <begin position="47"/>
        <end position="201"/>
    </location>
</feature>
<accession>M5FUI3</accession>
<dbReference type="Gene3D" id="3.90.79.10">
    <property type="entry name" value="Nucleoside Triphosphate Pyrophosphohydrolase"/>
    <property type="match status" value="1"/>
</dbReference>
<dbReference type="GeneID" id="63690209"/>
<dbReference type="Proteomes" id="UP000030653">
    <property type="component" value="Unassembled WGS sequence"/>
</dbReference>
<dbReference type="AlphaFoldDB" id="M5FUI3"/>
<name>M5FUI3_DACPD</name>
<dbReference type="GO" id="GO:0044715">
    <property type="term" value="F:8-oxo-dGDP phosphatase activity"/>
    <property type="evidence" value="ECO:0007669"/>
    <property type="project" value="UniProtKB-ARBA"/>
</dbReference>
<dbReference type="Pfam" id="PF00293">
    <property type="entry name" value="NUDIX"/>
    <property type="match status" value="1"/>
</dbReference>
<dbReference type="CDD" id="cd03676">
    <property type="entry name" value="NUDIX_Tnr3_like"/>
    <property type="match status" value="1"/>
</dbReference>
<evidence type="ECO:0000259" key="1">
    <source>
        <dbReference type="PROSITE" id="PS51462"/>
    </source>
</evidence>
<keyword evidence="3" id="KW-1185">Reference proteome</keyword>
<dbReference type="HOGENOM" id="CLU_048013_2_0_1"/>
<dbReference type="PANTHER" id="PTHR13622:SF8">
    <property type="entry name" value="THIAMIN PYROPHOSPHOKINASE 1"/>
    <property type="match status" value="1"/>
</dbReference>
<dbReference type="OrthoDB" id="10261522at2759"/>
<evidence type="ECO:0000313" key="3">
    <source>
        <dbReference type="Proteomes" id="UP000030653"/>
    </source>
</evidence>
<dbReference type="PROSITE" id="PS51462">
    <property type="entry name" value="NUDIX"/>
    <property type="match status" value="1"/>
</dbReference>
<dbReference type="InterPro" id="IPR000086">
    <property type="entry name" value="NUDIX_hydrolase_dom"/>
</dbReference>
<protein>
    <recommendedName>
        <fullName evidence="1">Nudix hydrolase domain-containing protein</fullName>
    </recommendedName>
</protein>
<dbReference type="RefSeq" id="XP_040628303.1">
    <property type="nucleotide sequence ID" value="XM_040775147.1"/>
</dbReference>
<reference evidence="2 3" key="1">
    <citation type="journal article" date="2012" name="Science">
        <title>The Paleozoic origin of enzymatic lignin decomposition reconstructed from 31 fungal genomes.</title>
        <authorList>
            <person name="Floudas D."/>
            <person name="Binder M."/>
            <person name="Riley R."/>
            <person name="Barry K."/>
            <person name="Blanchette R.A."/>
            <person name="Henrissat B."/>
            <person name="Martinez A.T."/>
            <person name="Otillar R."/>
            <person name="Spatafora J.W."/>
            <person name="Yadav J.S."/>
            <person name="Aerts A."/>
            <person name="Benoit I."/>
            <person name="Boyd A."/>
            <person name="Carlson A."/>
            <person name="Copeland A."/>
            <person name="Coutinho P.M."/>
            <person name="de Vries R.P."/>
            <person name="Ferreira P."/>
            <person name="Findley K."/>
            <person name="Foster B."/>
            <person name="Gaskell J."/>
            <person name="Glotzer D."/>
            <person name="Gorecki P."/>
            <person name="Heitman J."/>
            <person name="Hesse C."/>
            <person name="Hori C."/>
            <person name="Igarashi K."/>
            <person name="Jurgens J.A."/>
            <person name="Kallen N."/>
            <person name="Kersten P."/>
            <person name="Kohler A."/>
            <person name="Kuees U."/>
            <person name="Kumar T.K.A."/>
            <person name="Kuo A."/>
            <person name="LaButti K."/>
            <person name="Larrondo L.F."/>
            <person name="Lindquist E."/>
            <person name="Ling A."/>
            <person name="Lombard V."/>
            <person name="Lucas S."/>
            <person name="Lundell T."/>
            <person name="Martin R."/>
            <person name="McLaughlin D.J."/>
            <person name="Morgenstern I."/>
            <person name="Morin E."/>
            <person name="Murat C."/>
            <person name="Nagy L.G."/>
            <person name="Nolan M."/>
            <person name="Ohm R.A."/>
            <person name="Patyshakuliyeva A."/>
            <person name="Rokas A."/>
            <person name="Ruiz-Duenas F.J."/>
            <person name="Sabat G."/>
            <person name="Salamov A."/>
            <person name="Samejima M."/>
            <person name="Schmutz J."/>
            <person name="Slot J.C."/>
            <person name="St John F."/>
            <person name="Stenlid J."/>
            <person name="Sun H."/>
            <person name="Sun S."/>
            <person name="Syed K."/>
            <person name="Tsang A."/>
            <person name="Wiebenga A."/>
            <person name="Young D."/>
            <person name="Pisabarro A."/>
            <person name="Eastwood D.C."/>
            <person name="Martin F."/>
            <person name="Cullen D."/>
            <person name="Grigoriev I.V."/>
            <person name="Hibbett D.S."/>
        </authorList>
    </citation>
    <scope>NUCLEOTIDE SEQUENCE [LARGE SCALE GENOMIC DNA]</scope>
    <source>
        <strain evidence="2 3">DJM-731 SS1</strain>
    </source>
</reference>
<gene>
    <name evidence="2" type="ORF">DACRYDRAFT_53053</name>
</gene>